<reference evidence="2" key="1">
    <citation type="submission" date="2020-06" db="EMBL/GenBank/DDBJ databases">
        <title>Nostoc edaphicum CCNP1411 genome.</title>
        <authorList>
            <person name="Fidor A."/>
            <person name="Grabski M."/>
            <person name="Gawor J."/>
            <person name="Gromadka R."/>
            <person name="Wegrzyn G."/>
            <person name="Mazur-Marzec H."/>
        </authorList>
    </citation>
    <scope>NUCLEOTIDE SEQUENCE [LARGE SCALE GENOMIC DNA]</scope>
    <source>
        <strain evidence="2">CCNP1411</strain>
    </source>
</reference>
<dbReference type="RefSeq" id="WP_181930058.1">
    <property type="nucleotide sequence ID" value="NZ_CP054698.1"/>
</dbReference>
<evidence type="ECO:0000313" key="1">
    <source>
        <dbReference type="EMBL" id="QMS86626.1"/>
    </source>
</evidence>
<protein>
    <submittedName>
        <fullName evidence="1">Uncharacterized protein</fullName>
    </submittedName>
</protein>
<organism evidence="1 2">
    <name type="scientific">Nostoc edaphicum CCNP1411</name>
    <dbReference type="NCBI Taxonomy" id="1472755"/>
    <lineage>
        <taxon>Bacteria</taxon>
        <taxon>Bacillati</taxon>
        <taxon>Cyanobacteriota</taxon>
        <taxon>Cyanophyceae</taxon>
        <taxon>Nostocales</taxon>
        <taxon>Nostocaceae</taxon>
        <taxon>Nostoc</taxon>
    </lineage>
</organism>
<dbReference type="KEGG" id="ned:HUN01_03230"/>
<gene>
    <name evidence="1" type="ORF">HUN01_03230</name>
</gene>
<sequence>MPNETNRTEEEITSDAINLRRSVSSKNCRRRTMTSDEECLSSKCCTWIAGRLARAELKDRPHSCGAFTVVRKY</sequence>
<name>A0A7D7QZU5_9NOSO</name>
<accession>A0A7D7QZU5</accession>
<dbReference type="Proteomes" id="UP000514713">
    <property type="component" value="Chromosome"/>
</dbReference>
<evidence type="ECO:0000313" key="2">
    <source>
        <dbReference type="Proteomes" id="UP000514713"/>
    </source>
</evidence>
<proteinExistence type="predicted"/>
<keyword evidence="2" id="KW-1185">Reference proteome</keyword>
<dbReference type="EMBL" id="CP054698">
    <property type="protein sequence ID" value="QMS86626.1"/>
    <property type="molecule type" value="Genomic_DNA"/>
</dbReference>
<dbReference type="AlphaFoldDB" id="A0A7D7QZU5"/>